<protein>
    <submittedName>
        <fullName evidence="10">Cation diffusion facilitator family transporter</fullName>
    </submittedName>
</protein>
<evidence type="ECO:0000256" key="7">
    <source>
        <dbReference type="SAM" id="Phobius"/>
    </source>
</evidence>
<dbReference type="PATRIC" id="fig|1235802.3.peg.6189"/>
<evidence type="ECO:0000256" key="5">
    <source>
        <dbReference type="ARBA" id="ARBA00022989"/>
    </source>
</evidence>
<feature type="domain" description="Cation efflux protein cytoplasmic" evidence="9">
    <location>
        <begin position="222"/>
        <end position="298"/>
    </location>
</feature>
<keyword evidence="5 7" id="KW-1133">Transmembrane helix</keyword>
<dbReference type="GO" id="GO:0016020">
    <property type="term" value="C:membrane"/>
    <property type="evidence" value="ECO:0007669"/>
    <property type="project" value="UniProtKB-SubCell"/>
</dbReference>
<dbReference type="NCBIfam" id="TIGR01297">
    <property type="entry name" value="CDF"/>
    <property type="match status" value="1"/>
</dbReference>
<evidence type="ECO:0000313" key="10">
    <source>
        <dbReference type="EMBL" id="EMZ18096.1"/>
    </source>
</evidence>
<dbReference type="InterPro" id="IPR027470">
    <property type="entry name" value="Cation_efflux_CTD"/>
</dbReference>
<dbReference type="Pfam" id="PF01545">
    <property type="entry name" value="Cation_efflux"/>
    <property type="match status" value="1"/>
</dbReference>
<accession>N1ZQ87</accession>
<comment type="similarity">
    <text evidence="2">Belongs to the cation diffusion facilitator (CDF) transporter (TC 2.A.4) family.</text>
</comment>
<evidence type="ECO:0000256" key="1">
    <source>
        <dbReference type="ARBA" id="ARBA00004141"/>
    </source>
</evidence>
<feature type="domain" description="Cation efflux protein transmembrane" evidence="8">
    <location>
        <begin position="23"/>
        <end position="215"/>
    </location>
</feature>
<keyword evidence="3" id="KW-0813">Transport</keyword>
<dbReference type="InterPro" id="IPR036837">
    <property type="entry name" value="Cation_efflux_CTD_sf"/>
</dbReference>
<dbReference type="Gene3D" id="3.30.70.1350">
    <property type="entry name" value="Cation efflux protein, cytoplasmic domain"/>
    <property type="match status" value="1"/>
</dbReference>
<feature type="transmembrane region" description="Helical" evidence="7">
    <location>
        <begin position="25"/>
        <end position="45"/>
    </location>
</feature>
<keyword evidence="4 7" id="KW-0812">Transmembrane</keyword>
<dbReference type="AlphaFoldDB" id="N1ZQ87"/>
<dbReference type="SUPFAM" id="SSF161111">
    <property type="entry name" value="Cation efflux protein transmembrane domain-like"/>
    <property type="match status" value="1"/>
</dbReference>
<dbReference type="HOGENOM" id="CLU_013430_3_6_9"/>
<dbReference type="eggNOG" id="COG0053">
    <property type="taxonomic scope" value="Bacteria"/>
</dbReference>
<name>N1ZQ87_9FIRM</name>
<evidence type="ECO:0000259" key="9">
    <source>
        <dbReference type="Pfam" id="PF16916"/>
    </source>
</evidence>
<feature type="transmembrane region" description="Helical" evidence="7">
    <location>
        <begin position="88"/>
        <end position="107"/>
    </location>
</feature>
<dbReference type="InterPro" id="IPR002524">
    <property type="entry name" value="Cation_efflux"/>
</dbReference>
<dbReference type="PANTHER" id="PTHR43840">
    <property type="entry name" value="MITOCHONDRIAL METAL TRANSPORTER 1-RELATED"/>
    <property type="match status" value="1"/>
</dbReference>
<evidence type="ECO:0000259" key="8">
    <source>
        <dbReference type="Pfam" id="PF01545"/>
    </source>
</evidence>
<evidence type="ECO:0000256" key="6">
    <source>
        <dbReference type="ARBA" id="ARBA00023136"/>
    </source>
</evidence>
<keyword evidence="6 7" id="KW-0472">Membrane</keyword>
<dbReference type="OrthoDB" id="9806522at2"/>
<dbReference type="GO" id="GO:0008324">
    <property type="term" value="F:monoatomic cation transmembrane transporter activity"/>
    <property type="evidence" value="ECO:0007669"/>
    <property type="project" value="InterPro"/>
</dbReference>
<feature type="transmembrane region" description="Helical" evidence="7">
    <location>
        <begin position="127"/>
        <end position="146"/>
    </location>
</feature>
<dbReference type="Pfam" id="PF16916">
    <property type="entry name" value="ZT_dimer"/>
    <property type="match status" value="1"/>
</dbReference>
<dbReference type="Proteomes" id="UP000012589">
    <property type="component" value="Unassembled WGS sequence"/>
</dbReference>
<dbReference type="STRING" id="1235802.C823_05857"/>
<sequence>MRETYVDQTQDLTEQIVMRVSKTSILANMFLTIFKMVAGIASSSGAMISDAVHSASDVFSTLIVMIGVKISRKEADKEHPYGHERMECVAAILLAAVLFLTGIGIGYTGIQKITAGRYEQLAVPGRFALIASIVSIVVKEWMFWYTKLYAKKVNCGALMADAWHHRSDALSSVGSFIGILGARLGMPVMDPAAGVVICIFIVKASYDIFKDAVDKMVDKSCDDSIVAQIRNTVLGQQGVIRVDDLITREFGNRIYVDVEIAADGKKTLRETHAIAEKVHNQIEEKFPNVKHIMVHVNPDEESRS</sequence>
<evidence type="ECO:0000256" key="3">
    <source>
        <dbReference type="ARBA" id="ARBA00022448"/>
    </source>
</evidence>
<dbReference type="InterPro" id="IPR058533">
    <property type="entry name" value="Cation_efflux_TM"/>
</dbReference>
<dbReference type="FunFam" id="1.20.1510.10:FF:000006">
    <property type="entry name" value="Divalent cation efflux transporter"/>
    <property type="match status" value="1"/>
</dbReference>
<reference evidence="10 11" key="1">
    <citation type="journal article" date="2014" name="Genome Announc.">
        <title>Draft genome sequences of the altered schaedler flora, a defined bacterial community from gnotobiotic mice.</title>
        <authorList>
            <person name="Wannemuehler M.J."/>
            <person name="Overstreet A.M."/>
            <person name="Ward D.V."/>
            <person name="Phillips G.J."/>
        </authorList>
    </citation>
    <scope>NUCLEOTIDE SEQUENCE [LARGE SCALE GENOMIC DNA]</scope>
    <source>
        <strain evidence="10 11">ASF492</strain>
    </source>
</reference>
<evidence type="ECO:0000256" key="4">
    <source>
        <dbReference type="ARBA" id="ARBA00022692"/>
    </source>
</evidence>
<evidence type="ECO:0000313" key="11">
    <source>
        <dbReference type="Proteomes" id="UP000012589"/>
    </source>
</evidence>
<keyword evidence="11" id="KW-1185">Reference proteome</keyword>
<evidence type="ECO:0000256" key="2">
    <source>
        <dbReference type="ARBA" id="ARBA00008114"/>
    </source>
</evidence>
<dbReference type="EMBL" id="AQFT01000191">
    <property type="protein sequence ID" value="EMZ18096.1"/>
    <property type="molecule type" value="Genomic_DNA"/>
</dbReference>
<dbReference type="Gene3D" id="1.20.1510.10">
    <property type="entry name" value="Cation efflux protein transmembrane domain"/>
    <property type="match status" value="1"/>
</dbReference>
<comment type="subcellular location">
    <subcellularLocation>
        <location evidence="1">Membrane</location>
        <topology evidence="1">Multi-pass membrane protein</topology>
    </subcellularLocation>
</comment>
<dbReference type="SUPFAM" id="SSF160240">
    <property type="entry name" value="Cation efflux protein cytoplasmic domain-like"/>
    <property type="match status" value="1"/>
</dbReference>
<proteinExistence type="inferred from homology"/>
<dbReference type="PANTHER" id="PTHR43840:SF15">
    <property type="entry name" value="MITOCHONDRIAL METAL TRANSPORTER 1-RELATED"/>
    <property type="match status" value="1"/>
</dbReference>
<comment type="caution">
    <text evidence="10">The sequence shown here is derived from an EMBL/GenBank/DDBJ whole genome shotgun (WGS) entry which is preliminary data.</text>
</comment>
<gene>
    <name evidence="10" type="ORF">C823_05857</name>
</gene>
<organism evidence="10 11">
    <name type="scientific">Eubacterium plexicaudatum ASF492</name>
    <dbReference type="NCBI Taxonomy" id="1235802"/>
    <lineage>
        <taxon>Bacteria</taxon>
        <taxon>Bacillati</taxon>
        <taxon>Bacillota</taxon>
        <taxon>Clostridia</taxon>
        <taxon>Eubacteriales</taxon>
        <taxon>Eubacteriaceae</taxon>
        <taxon>Eubacterium</taxon>
    </lineage>
</organism>
<dbReference type="InterPro" id="IPR050291">
    <property type="entry name" value="CDF_Transporter"/>
</dbReference>
<dbReference type="InterPro" id="IPR027469">
    <property type="entry name" value="Cation_efflux_TMD_sf"/>
</dbReference>